<reference evidence="3 4" key="1">
    <citation type="submission" date="2021-03" db="EMBL/GenBank/DDBJ databases">
        <title>Sequencing the genomes of 1000 actinobacteria strains.</title>
        <authorList>
            <person name="Klenk H.-P."/>
        </authorList>
    </citation>
    <scope>NUCLEOTIDE SEQUENCE [LARGE SCALE GENOMIC DNA]</scope>
    <source>
        <strain evidence="3 4">DSM 44580</strain>
    </source>
</reference>
<evidence type="ECO:0000313" key="3">
    <source>
        <dbReference type="EMBL" id="MBP2473604.1"/>
    </source>
</evidence>
<dbReference type="RefSeq" id="WP_086783730.1">
    <property type="nucleotide sequence ID" value="NZ_JAGIOO010000001.1"/>
</dbReference>
<evidence type="ECO:0000256" key="1">
    <source>
        <dbReference type="ARBA" id="ARBA00023002"/>
    </source>
</evidence>
<dbReference type="InterPro" id="IPR016162">
    <property type="entry name" value="Ald_DH_N"/>
</dbReference>
<protein>
    <submittedName>
        <fullName evidence="3">5-carboxymethyl-2-hydroxymuconic-semialdehyde dehydrogenase</fullName>
        <ecNumber evidence="3">1.2.1.60</ecNumber>
    </submittedName>
</protein>
<dbReference type="InterPro" id="IPR016161">
    <property type="entry name" value="Ald_DH/histidinol_DH"/>
</dbReference>
<keyword evidence="4" id="KW-1185">Reference proteome</keyword>
<proteinExistence type="predicted"/>
<sequence length="485" mass="51609">MVATVAGVRIPEEHWIDGSWVGSPARFLDHSPLDEEPVAELARGGAAEIDAAVQAAHRAFRHFSRTTREERAALLHAIAEEVLRRLDHLAAVETVDSGGLLRTHLRVTLPKVAHVFRFFADRLLELHHPDFHLRAHRNHVSWEPAGVCGLITPWNTPLFHAAWRLAPALAAGNTVVLKPPAWAPLTAALLCRVAADAGLPDGVLNLVHGTGDEAGAALAAHPRLARLAFTGAARTGRLVAAAAGQRLTPVSLELGGSSPLVVFADCELDRAVAVAVGQYDHAGQGCLSATRLLVEQSAAEEFTTRFLLRANTLRQGDPRDVRTDVGPQIHREHLDRVDAAVSGALAAGARPLLGGRRNDRLGGLYYRPTLLANPPPGAEVLTEEVLGPVLTLQTFTTETEALALANDGRHGLAATVFTGSPDRARRVAGALAAGTVWVNCSGIRDLRAPYGGARESGIGRGGGQWSFDFFCDVKNSVFSPDGWSG</sequence>
<dbReference type="PANTHER" id="PTHR11699">
    <property type="entry name" value="ALDEHYDE DEHYDROGENASE-RELATED"/>
    <property type="match status" value="1"/>
</dbReference>
<evidence type="ECO:0000313" key="4">
    <source>
        <dbReference type="Proteomes" id="UP001519363"/>
    </source>
</evidence>
<dbReference type="SUPFAM" id="SSF53720">
    <property type="entry name" value="ALDH-like"/>
    <property type="match status" value="1"/>
</dbReference>
<gene>
    <name evidence="3" type="ORF">JOF53_002476</name>
</gene>
<keyword evidence="1 3" id="KW-0560">Oxidoreductase</keyword>
<dbReference type="InterPro" id="IPR016163">
    <property type="entry name" value="Ald_DH_C"/>
</dbReference>
<dbReference type="Pfam" id="PF00171">
    <property type="entry name" value="Aldedh"/>
    <property type="match status" value="1"/>
</dbReference>
<accession>A0ABS5ABM6</accession>
<organism evidence="3 4">
    <name type="scientific">Crossiella equi</name>
    <dbReference type="NCBI Taxonomy" id="130796"/>
    <lineage>
        <taxon>Bacteria</taxon>
        <taxon>Bacillati</taxon>
        <taxon>Actinomycetota</taxon>
        <taxon>Actinomycetes</taxon>
        <taxon>Pseudonocardiales</taxon>
        <taxon>Pseudonocardiaceae</taxon>
        <taxon>Crossiella</taxon>
    </lineage>
</organism>
<dbReference type="EMBL" id="JAGIOO010000001">
    <property type="protein sequence ID" value="MBP2473604.1"/>
    <property type="molecule type" value="Genomic_DNA"/>
</dbReference>
<comment type="caution">
    <text evidence="3">The sequence shown here is derived from an EMBL/GenBank/DDBJ whole genome shotgun (WGS) entry which is preliminary data.</text>
</comment>
<dbReference type="Gene3D" id="3.40.605.10">
    <property type="entry name" value="Aldehyde Dehydrogenase, Chain A, domain 1"/>
    <property type="match status" value="1"/>
</dbReference>
<dbReference type="GO" id="GO:0018480">
    <property type="term" value="F:5-carboxymethyl-2-hydroxymuconic-semialdehyde dehydrogenase activity"/>
    <property type="evidence" value="ECO:0007669"/>
    <property type="project" value="UniProtKB-EC"/>
</dbReference>
<name>A0ABS5ABM6_9PSEU</name>
<dbReference type="Gene3D" id="3.40.309.10">
    <property type="entry name" value="Aldehyde Dehydrogenase, Chain A, domain 2"/>
    <property type="match status" value="1"/>
</dbReference>
<feature type="domain" description="Aldehyde dehydrogenase" evidence="2">
    <location>
        <begin position="26"/>
        <end position="475"/>
    </location>
</feature>
<evidence type="ECO:0000259" key="2">
    <source>
        <dbReference type="Pfam" id="PF00171"/>
    </source>
</evidence>
<dbReference type="InterPro" id="IPR015590">
    <property type="entry name" value="Aldehyde_DH_dom"/>
</dbReference>
<dbReference type="EC" id="1.2.1.60" evidence="3"/>
<dbReference type="Proteomes" id="UP001519363">
    <property type="component" value="Unassembled WGS sequence"/>
</dbReference>